<name>A0A3N1D7Y6_9ACTN</name>
<keyword evidence="2" id="KW-1185">Reference proteome</keyword>
<dbReference type="EMBL" id="RJKE01000001">
    <property type="protein sequence ID" value="ROO89653.1"/>
    <property type="molecule type" value="Genomic_DNA"/>
</dbReference>
<gene>
    <name evidence="1" type="ORF">EDD29_7358</name>
</gene>
<evidence type="ECO:0000313" key="1">
    <source>
        <dbReference type="EMBL" id="ROO89653.1"/>
    </source>
</evidence>
<dbReference type="OrthoDB" id="218750at2"/>
<accession>A0A3N1D7Y6</accession>
<reference evidence="1 2" key="1">
    <citation type="submission" date="2018-11" db="EMBL/GenBank/DDBJ databases">
        <title>Sequencing the genomes of 1000 actinobacteria strains.</title>
        <authorList>
            <person name="Klenk H.-P."/>
        </authorList>
    </citation>
    <scope>NUCLEOTIDE SEQUENCE [LARGE SCALE GENOMIC DNA]</scope>
    <source>
        <strain evidence="1 2">DSM 44254</strain>
    </source>
</reference>
<dbReference type="RefSeq" id="WP_123668712.1">
    <property type="nucleotide sequence ID" value="NZ_RJKE01000001.1"/>
</dbReference>
<protein>
    <recommendedName>
        <fullName evidence="3">DNA-binding protein</fullName>
    </recommendedName>
</protein>
<sequence>MMTAVPTAPETAADLLAAGAYLHPETGDPGAGVPVTARAYRRAGLAGRTVVRLVPEEIGEAEDSAAAFLGMTRAGSADVVGFGARERLSFPGWVLVHHPGDGHHALALVPEIDRLARLAVAKPQAALDGFNGLGTRMAVSVPHLLPTFYERAAREFLAAERPDHAARMFTAARKAEIEHGLPIDQDRVDDVFVEFALAGVLPAKTLSEYSKELALRLSPDEALGRFVRLAVRRTSGGLPPASTMAADLRRLAKAASGDAGRIERDYLAEILTYPVTALASESWWKAHKAAVVALCAERPEIRGALLRIMPEIEEAGFADLWLDLLERTGAVTPLVEGAAPEDGATGWLGRFLKARGRSRSAANRLVALESVVTRMAGRLKAEIAEQGTPLPAPAGADLLDLLLELGVPVADPAPGHRVNLAPWAGGADRRDLAVLCADPRFAPALLQGLGMVGQTDTPRQQVFATTLPLRPHLLAYVDRCTARVAEAGLPTLHQALNGVRVLAPSTTRIAEAAVRTALAVDLPELLARTLRGGLFDELSWPALEDALAELFPEGFTNGAPRIAEEWPYLVVAGPTRALVLDGSGAVLDHALRLPQGVHDFGFRYVDGALLVHWSLGEQRSGYWHPRPDRVVPLDGTGMNRSRLVNHWSTGQQISLEVRGGGRATGTAVIHHGDTLAPGGTEIVSDGEKYWALHADESGAVVWHAFDPGAGEIGEPDLPAFFAEPGESFRHGFLAPFPGTGMTPVGAVVGGVFGRRTVTLPDGTVRGEDLAGNASPAVTGYENVWPLRLPGDDRARALVRSGAGNKATYRLIGPDGLVLGDTFLTSRYRAGSRATPPPHYWAHLRPRDERGSAALRRADRALAVRLLDGPEEETADRVRALLPEIGHPGLREGVTALVQGVSRDRAELAGIVAGIELKLSPVGAAERPAAPTDGALYRAIDGLNDDPNGWRGEHTTESAHLLWRLGRLRAGAERPSQDGTAPQVELPQQILDLPHIVEGLSALVLRAVSGITPEPGRTALRALLDRLGEAGMADAEPDAWRVFRLRAPNPTGSYVNHRRGHQLGGGAFFAVVDQGRAHRNRPQEVTAVFHDPSGGFEVPEGHEIVEELPFVEGRPDVPVTEVLALLDARGPAPWRAESVAEFARLTGVTPTTAALVVSGLLGLSGSHASSLPAEMRKTLRLKAAEVDAAQPDLGRLPGKVRRALVGALLPADPARLWTHGPDVAAAAEVWNRAVPRKIAVPEALLAEADKAFGGRSQTQNHLRGVLEPSACSPLSRDVEFTVAAYGFEAVEKGGFTSGTLLPAVGMLAWLAHRLPAGDPLRALLPAGLAAVRDRLAHPGLVLNALKRVAADFEKAAGTPDEVGDGWARYGAILIKPGDVHHRPGVKVAHLDADSDDPRLVLLRGSLGHLMGFEVALRTARDARFAALLDDPGEPVEGGRSKDGTWYPQDPTRSVPDLVEEAAKAHGSSADAAAVYLMLLAMPDPTDRHTARWTGWKPARLKEARAELAATELVVEARRTRAGRTLFLPCPWTEARSPQVPMEDWKQALYPLANGGTAPLTTVVPTEPVADVYRHAWRRITEGDLPRFGELEIPRQTRRR</sequence>
<evidence type="ECO:0000313" key="2">
    <source>
        <dbReference type="Proteomes" id="UP000272400"/>
    </source>
</evidence>
<comment type="caution">
    <text evidence="1">The sequence shown here is derived from an EMBL/GenBank/DDBJ whole genome shotgun (WGS) entry which is preliminary data.</text>
</comment>
<dbReference type="Proteomes" id="UP000272400">
    <property type="component" value="Unassembled WGS sequence"/>
</dbReference>
<proteinExistence type="predicted"/>
<evidence type="ECO:0008006" key="3">
    <source>
        <dbReference type="Google" id="ProtNLM"/>
    </source>
</evidence>
<organism evidence="1 2">
    <name type="scientific">Actinocorallia herbida</name>
    <dbReference type="NCBI Taxonomy" id="58109"/>
    <lineage>
        <taxon>Bacteria</taxon>
        <taxon>Bacillati</taxon>
        <taxon>Actinomycetota</taxon>
        <taxon>Actinomycetes</taxon>
        <taxon>Streptosporangiales</taxon>
        <taxon>Thermomonosporaceae</taxon>
        <taxon>Actinocorallia</taxon>
    </lineage>
</organism>